<reference evidence="1" key="1">
    <citation type="submission" date="2019-09" db="EMBL/GenBank/DDBJ databases">
        <title>Characterisation of the sponge microbiome using genome-centric metagenomics.</title>
        <authorList>
            <person name="Engelberts J.P."/>
            <person name="Robbins S.J."/>
            <person name="De Goeij J.M."/>
            <person name="Aranda M."/>
            <person name="Bell S.C."/>
            <person name="Webster N.S."/>
        </authorList>
    </citation>
    <scope>NUCLEOTIDE SEQUENCE</scope>
    <source>
        <strain evidence="1">SB0661_bin_32</strain>
    </source>
</reference>
<evidence type="ECO:0000313" key="1">
    <source>
        <dbReference type="EMBL" id="MYC95368.1"/>
    </source>
</evidence>
<gene>
    <name evidence="1" type="ORF">F4X14_10380</name>
</gene>
<dbReference type="AlphaFoldDB" id="A0A6B1D6U8"/>
<dbReference type="EMBL" id="VXMH01000054">
    <property type="protein sequence ID" value="MYC95368.1"/>
    <property type="molecule type" value="Genomic_DNA"/>
</dbReference>
<name>A0A6B1D6U8_9CHLR</name>
<sequence>MSEINKSKGYPNFALAIAEGRTVHDAANAAGFSERTGYRRLEKKEWQDAIQEIRVLMVEQTIDFMSSNLHDTLETVKKLMEKADSDSVKLGAAKTILQMVIAQIKQLDLSRGDETPVKPEKKLDFRALSNEEIKLFLTLMAKMQGENEPGS</sequence>
<comment type="caution">
    <text evidence="1">The sequence shown here is derived from an EMBL/GenBank/DDBJ whole genome shotgun (WGS) entry which is preliminary data.</text>
</comment>
<organism evidence="1">
    <name type="scientific">Caldilineaceae bacterium SB0661_bin_32</name>
    <dbReference type="NCBI Taxonomy" id="2605255"/>
    <lineage>
        <taxon>Bacteria</taxon>
        <taxon>Bacillati</taxon>
        <taxon>Chloroflexota</taxon>
        <taxon>Caldilineae</taxon>
        <taxon>Caldilineales</taxon>
        <taxon>Caldilineaceae</taxon>
    </lineage>
</organism>
<accession>A0A6B1D6U8</accession>
<protein>
    <submittedName>
        <fullName evidence="1">Uncharacterized protein</fullName>
    </submittedName>
</protein>
<proteinExistence type="predicted"/>